<dbReference type="EMBL" id="LT991977">
    <property type="protein sequence ID" value="SPK76042.1"/>
    <property type="molecule type" value="Genomic_DNA"/>
</dbReference>
<name>A0A375IRG1_9BURK</name>
<sequence length="81" mass="9264">MRRLFCSIEALSDCRTLYSDEEFFEYVSRISTTYLKRRHYGLSVFNSQSHSSTISEHILSSSTTPRCAGGVVRHTLNLNSI</sequence>
<proteinExistence type="predicted"/>
<gene>
    <name evidence="1" type="ORF">CT19425_MP70202</name>
</gene>
<evidence type="ECO:0000313" key="2">
    <source>
        <dbReference type="Proteomes" id="UP000255505"/>
    </source>
</evidence>
<keyword evidence="1" id="KW-0614">Plasmid</keyword>
<dbReference type="Proteomes" id="UP000255505">
    <property type="component" value="Plasmid II"/>
</dbReference>
<geneLocation type="plasmid" evidence="1">
    <name>II</name>
</geneLocation>
<dbReference type="AlphaFoldDB" id="A0A375IRG1"/>
<evidence type="ECO:0000313" key="1">
    <source>
        <dbReference type="EMBL" id="SPK76042.1"/>
    </source>
</evidence>
<protein>
    <submittedName>
        <fullName evidence="1">Uncharacterized protein</fullName>
    </submittedName>
</protein>
<reference evidence="1 2" key="1">
    <citation type="submission" date="2018-01" db="EMBL/GenBank/DDBJ databases">
        <authorList>
            <person name="Gaut B.S."/>
            <person name="Morton B.R."/>
            <person name="Clegg M.T."/>
            <person name="Duvall M.R."/>
        </authorList>
    </citation>
    <scope>NUCLEOTIDE SEQUENCE [LARGE SCALE GENOMIC DNA]</scope>
    <source>
        <strain evidence="1">Cupriavidus taiwanensis LMG 19425</strain>
        <plasmid evidence="2">Plasmid ii</plasmid>
    </source>
</reference>
<organism evidence="1 2">
    <name type="scientific">Cupriavidus taiwanensis</name>
    <dbReference type="NCBI Taxonomy" id="164546"/>
    <lineage>
        <taxon>Bacteria</taxon>
        <taxon>Pseudomonadati</taxon>
        <taxon>Pseudomonadota</taxon>
        <taxon>Betaproteobacteria</taxon>
        <taxon>Burkholderiales</taxon>
        <taxon>Burkholderiaceae</taxon>
        <taxon>Cupriavidus</taxon>
    </lineage>
</organism>
<accession>A0A375IRG1</accession>